<dbReference type="KEGG" id="rli:RLO149_c024710"/>
<proteinExistence type="predicted"/>
<dbReference type="eggNOG" id="COG1388">
    <property type="taxonomic scope" value="Bacteria"/>
</dbReference>
<keyword evidence="2" id="KW-0732">Signal</keyword>
<dbReference type="STRING" id="391595.RLO149_c024710"/>
<dbReference type="PANTHER" id="PTHR21666">
    <property type="entry name" value="PEPTIDASE-RELATED"/>
    <property type="match status" value="1"/>
</dbReference>
<accession>F7ZC53</accession>
<dbReference type="Pfam" id="PF01476">
    <property type="entry name" value="LysM"/>
    <property type="match status" value="2"/>
</dbReference>
<evidence type="ECO:0000259" key="3">
    <source>
        <dbReference type="PROSITE" id="PS51782"/>
    </source>
</evidence>
<evidence type="ECO:0000313" key="4">
    <source>
        <dbReference type="EMBL" id="AEI94439.1"/>
    </source>
</evidence>
<gene>
    <name evidence="4" type="ordered locus">RLO149_c024710</name>
</gene>
<sequence>MVRHISRTRVRLLLLSASTVALLGACTQGFDYDLRGIGGGFSTADAASQVGTEQRPQPDNRGVISYPNYQVAVAEQGDTIQSVATRLGVDAPALASFNGIDETAPLRSGEIIALPNRVAEPSPLTGAQSDGPIQPGSVDIGALAGNAIDRAPETNNGDVRVAALPPASGTAEPASTGKEPVRHKVERGETAYTISRLYQVPVKSLAEWNGLGSDFAIREGQFLLIPVAMQSPPAAQTEDATPKPGTGSPTPTPPSATRPLPPPEPLLSETQPQPSIDVGERTAASDVARMLFPVNGSIIREYSKGRNEGINIKAAPGSDVKSADAGTVAAVTKSAEGVPIIVIRHEPELLTVYANVTDVSVEKGTRVTRGQSIAKLRDGDDAFVHFEVRRGFDSVDPMPFLQ</sequence>
<feature type="chain" id="PRO_5003366619" evidence="2">
    <location>
        <begin position="24"/>
        <end position="402"/>
    </location>
</feature>
<feature type="signal peptide" evidence="2">
    <location>
        <begin position="1"/>
        <end position="23"/>
    </location>
</feature>
<keyword evidence="5" id="KW-1185">Reference proteome</keyword>
<dbReference type="Gene3D" id="3.10.350.10">
    <property type="entry name" value="LysM domain"/>
    <property type="match status" value="2"/>
</dbReference>
<feature type="region of interest" description="Disordered" evidence="1">
    <location>
        <begin position="232"/>
        <end position="280"/>
    </location>
</feature>
<dbReference type="HOGENOM" id="CLU_741414_0_0_5"/>
<dbReference type="AlphaFoldDB" id="F7ZC53"/>
<dbReference type="PROSITE" id="PS51782">
    <property type="entry name" value="LYSM"/>
    <property type="match status" value="1"/>
</dbReference>
<dbReference type="Pfam" id="PF01551">
    <property type="entry name" value="Peptidase_M23"/>
    <property type="match status" value="1"/>
</dbReference>
<name>F7ZC53_ROSLO</name>
<feature type="domain" description="LysM" evidence="3">
    <location>
        <begin position="181"/>
        <end position="225"/>
    </location>
</feature>
<reference evidence="4 5" key="1">
    <citation type="journal article" date="2011" name="BMC Genomics">
        <title>Comparative genome analysis and genome-guided physiological analysis of Roseobacter litoralis.</title>
        <authorList>
            <person name="Kalhoefer D."/>
            <person name="Thole S."/>
            <person name="Voget S."/>
            <person name="Lehmann R."/>
            <person name="Liesegang H."/>
            <person name="Wollher A."/>
            <person name="Daniel R."/>
            <person name="Simon M."/>
            <person name="Brinkhoff T."/>
        </authorList>
    </citation>
    <scope>NUCLEOTIDE SEQUENCE [LARGE SCALE GENOMIC DNA]</scope>
    <source>
        <strain evidence="5">ATCC 49566 / DSM 6996 / JCM 21268 / NBRC 15278 / OCh 149</strain>
    </source>
</reference>
<dbReference type="RefSeq" id="WP_013962362.1">
    <property type="nucleotide sequence ID" value="NC_015730.1"/>
</dbReference>
<dbReference type="SUPFAM" id="SSF54106">
    <property type="entry name" value="LysM domain"/>
    <property type="match status" value="1"/>
</dbReference>
<dbReference type="CDD" id="cd12797">
    <property type="entry name" value="M23_peptidase"/>
    <property type="match status" value="1"/>
</dbReference>
<dbReference type="InterPro" id="IPR016047">
    <property type="entry name" value="M23ase_b-sheet_dom"/>
</dbReference>
<dbReference type="SMART" id="SM00257">
    <property type="entry name" value="LysM"/>
    <property type="match status" value="2"/>
</dbReference>
<organism evidence="4 5">
    <name type="scientific">Roseobacter litoralis (strain ATCC 49566 / DSM 6996 / JCM 21268 / NBRC 15278 / OCh 149)</name>
    <dbReference type="NCBI Taxonomy" id="391595"/>
    <lineage>
        <taxon>Bacteria</taxon>
        <taxon>Pseudomonadati</taxon>
        <taxon>Pseudomonadota</taxon>
        <taxon>Alphaproteobacteria</taxon>
        <taxon>Rhodobacterales</taxon>
        <taxon>Roseobacteraceae</taxon>
        <taxon>Roseobacter</taxon>
    </lineage>
</organism>
<dbReference type="Proteomes" id="UP000001353">
    <property type="component" value="Chromosome"/>
</dbReference>
<feature type="compositionally biased region" description="Pro residues" evidence="1">
    <location>
        <begin position="250"/>
        <end position="265"/>
    </location>
</feature>
<dbReference type="InterPro" id="IPR036779">
    <property type="entry name" value="LysM_dom_sf"/>
</dbReference>
<dbReference type="SUPFAM" id="SSF51261">
    <property type="entry name" value="Duplicated hybrid motif"/>
    <property type="match status" value="1"/>
</dbReference>
<dbReference type="GO" id="GO:0004222">
    <property type="term" value="F:metalloendopeptidase activity"/>
    <property type="evidence" value="ECO:0007669"/>
    <property type="project" value="TreeGrafter"/>
</dbReference>
<dbReference type="OrthoDB" id="9795421at2"/>
<dbReference type="EMBL" id="CP002623">
    <property type="protein sequence ID" value="AEI94439.1"/>
    <property type="molecule type" value="Genomic_DNA"/>
</dbReference>
<evidence type="ECO:0000256" key="2">
    <source>
        <dbReference type="SAM" id="SignalP"/>
    </source>
</evidence>
<dbReference type="PANTHER" id="PTHR21666:SF270">
    <property type="entry name" value="MUREIN HYDROLASE ACTIVATOR ENVC"/>
    <property type="match status" value="1"/>
</dbReference>
<protein>
    <submittedName>
        <fullName evidence="4">Peptidoglycan-binding peptidase</fullName>
    </submittedName>
</protein>
<dbReference type="Gene3D" id="2.70.70.10">
    <property type="entry name" value="Glucose Permease (Domain IIA)"/>
    <property type="match status" value="1"/>
</dbReference>
<dbReference type="CDD" id="cd00118">
    <property type="entry name" value="LysM"/>
    <property type="match status" value="1"/>
</dbReference>
<dbReference type="InterPro" id="IPR018392">
    <property type="entry name" value="LysM"/>
</dbReference>
<evidence type="ECO:0000256" key="1">
    <source>
        <dbReference type="SAM" id="MobiDB-lite"/>
    </source>
</evidence>
<dbReference type="InterPro" id="IPR050570">
    <property type="entry name" value="Cell_wall_metabolism_enzyme"/>
</dbReference>
<dbReference type="InterPro" id="IPR011055">
    <property type="entry name" value="Dup_hybrid_motif"/>
</dbReference>
<dbReference type="PROSITE" id="PS51257">
    <property type="entry name" value="PROKAR_LIPOPROTEIN"/>
    <property type="match status" value="1"/>
</dbReference>
<evidence type="ECO:0000313" key="5">
    <source>
        <dbReference type="Proteomes" id="UP000001353"/>
    </source>
</evidence>
<dbReference type="eggNOG" id="COG0739">
    <property type="taxonomic scope" value="Bacteria"/>
</dbReference>